<protein>
    <submittedName>
        <fullName evidence="1">Uncharacterized protein</fullName>
    </submittedName>
</protein>
<name>A0AAV9S1D2_9TELE</name>
<sequence length="93" mass="10725">MKKDFEVGLKEVLENCLMMKKGETKALGYGEGLQTWTWGIVLRTEIISVSRELITPYSLISPLFLNYVNLLFTLGRETQSDTLTVGRMFYRKL</sequence>
<comment type="caution">
    <text evidence="1">The sequence shown here is derived from an EMBL/GenBank/DDBJ whole genome shotgun (WGS) entry which is preliminary data.</text>
</comment>
<dbReference type="EMBL" id="JAHHUM010001030">
    <property type="protein sequence ID" value="KAK5614980.1"/>
    <property type="molecule type" value="Genomic_DNA"/>
</dbReference>
<gene>
    <name evidence="1" type="ORF">CRENBAI_007834</name>
</gene>
<evidence type="ECO:0000313" key="2">
    <source>
        <dbReference type="Proteomes" id="UP001311232"/>
    </source>
</evidence>
<accession>A0AAV9S1D2</accession>
<proteinExistence type="predicted"/>
<organism evidence="1 2">
    <name type="scientific">Crenichthys baileyi</name>
    <name type="common">White River springfish</name>
    <dbReference type="NCBI Taxonomy" id="28760"/>
    <lineage>
        <taxon>Eukaryota</taxon>
        <taxon>Metazoa</taxon>
        <taxon>Chordata</taxon>
        <taxon>Craniata</taxon>
        <taxon>Vertebrata</taxon>
        <taxon>Euteleostomi</taxon>
        <taxon>Actinopterygii</taxon>
        <taxon>Neopterygii</taxon>
        <taxon>Teleostei</taxon>
        <taxon>Neoteleostei</taxon>
        <taxon>Acanthomorphata</taxon>
        <taxon>Ovalentaria</taxon>
        <taxon>Atherinomorphae</taxon>
        <taxon>Cyprinodontiformes</taxon>
        <taxon>Goodeidae</taxon>
        <taxon>Crenichthys</taxon>
    </lineage>
</organism>
<dbReference type="AlphaFoldDB" id="A0AAV9S1D2"/>
<evidence type="ECO:0000313" key="1">
    <source>
        <dbReference type="EMBL" id="KAK5614980.1"/>
    </source>
</evidence>
<dbReference type="Proteomes" id="UP001311232">
    <property type="component" value="Unassembled WGS sequence"/>
</dbReference>
<keyword evidence="2" id="KW-1185">Reference proteome</keyword>
<reference evidence="1 2" key="1">
    <citation type="submission" date="2021-06" db="EMBL/GenBank/DDBJ databases">
        <authorList>
            <person name="Palmer J.M."/>
        </authorList>
    </citation>
    <scope>NUCLEOTIDE SEQUENCE [LARGE SCALE GENOMIC DNA]</scope>
    <source>
        <strain evidence="1 2">MEX-2019</strain>
        <tissue evidence="1">Muscle</tissue>
    </source>
</reference>